<sequence>MSKLFFQDLPPGFAEVLPSATVAQLRSIHQDETLSWQQKHERIDAIMSSLPAEILDRLPTPPGFNMLPSDVQAKLKSIHGLNWQERHTKIREIIESSLTPEQRRLLPPSPPPPV</sequence>
<organism evidence="2 3">
    <name type="scientific">Ascaris lumbricoides</name>
    <name type="common">Giant roundworm</name>
    <dbReference type="NCBI Taxonomy" id="6252"/>
    <lineage>
        <taxon>Eukaryota</taxon>
        <taxon>Metazoa</taxon>
        <taxon>Ecdysozoa</taxon>
        <taxon>Nematoda</taxon>
        <taxon>Chromadorea</taxon>
        <taxon>Rhabditida</taxon>
        <taxon>Spirurina</taxon>
        <taxon>Ascaridomorpha</taxon>
        <taxon>Ascaridoidea</taxon>
        <taxon>Ascarididae</taxon>
        <taxon>Ascaris</taxon>
    </lineage>
</organism>
<accession>A0A0M3IRW9</accession>
<evidence type="ECO:0000313" key="2">
    <source>
        <dbReference type="Proteomes" id="UP000036681"/>
    </source>
</evidence>
<feature type="region of interest" description="Disordered" evidence="1">
    <location>
        <begin position="95"/>
        <end position="114"/>
    </location>
</feature>
<reference evidence="3" key="1">
    <citation type="submission" date="2017-02" db="UniProtKB">
        <authorList>
            <consortium name="WormBaseParasite"/>
        </authorList>
    </citation>
    <scope>IDENTIFICATION</scope>
</reference>
<dbReference type="AlphaFoldDB" id="A0A0M3IRW9"/>
<dbReference type="WBParaSite" id="ALUE_0002149701-mRNA-1">
    <property type="protein sequence ID" value="ALUE_0002149701-mRNA-1"/>
    <property type="gene ID" value="ALUE_0002149701"/>
</dbReference>
<protein>
    <submittedName>
        <fullName evidence="3">DUF2795 domain-containing protein</fullName>
    </submittedName>
</protein>
<name>A0A0M3IRW9_ASCLU</name>
<proteinExistence type="predicted"/>
<evidence type="ECO:0000256" key="1">
    <source>
        <dbReference type="SAM" id="MobiDB-lite"/>
    </source>
</evidence>
<evidence type="ECO:0000313" key="3">
    <source>
        <dbReference type="WBParaSite" id="ALUE_0002149701-mRNA-1"/>
    </source>
</evidence>
<keyword evidence="2" id="KW-1185">Reference proteome</keyword>
<dbReference type="Proteomes" id="UP000036681">
    <property type="component" value="Unplaced"/>
</dbReference>